<dbReference type="Gene3D" id="1.25.40.10">
    <property type="entry name" value="Tetratricopeptide repeat domain"/>
    <property type="match status" value="1"/>
</dbReference>
<evidence type="ECO:0000313" key="6">
    <source>
        <dbReference type="Proteomes" id="UP000294683"/>
    </source>
</evidence>
<dbReference type="EMBL" id="UGSQ01000003">
    <property type="protein sequence ID" value="SUB26629.1"/>
    <property type="molecule type" value="Genomic_DNA"/>
</dbReference>
<evidence type="ECO:0000256" key="1">
    <source>
        <dbReference type="SAM" id="SignalP"/>
    </source>
</evidence>
<name>A0A379AWK4_AVIGA</name>
<sequence length="351" mass="40399">MKSIKKLVLLSLIASLCACHTVASTSKDKPMQKNNSILDNLTFECKHEVRPPIDKEVHSLYDYALYHGLHNMWRGKKGDEVWQNMAVYYRIAAYNGDYQANLRLQWLLETKRVVVKKPQTEVYHLNKELEKTLPATAMYKLYYHLDSNYGVKTSPRGKFAYLRKAADMGSRDAQYDIGQLLALLNDKNTLRFRLDLREQLLKCAATQGQSEAAGWLGIYYESDKKYQEAIQAYHQGVKAGNQQSAYSLSLGFRETNPKDSDYLGGKIDLERATRYKMIDDYLFKYYFLKPTVPDLDEIVPLPPAKLPAWDGKIAFQRWFEGPSPQKPSDELMQKLAEKAGLDWQTGLPMKK</sequence>
<dbReference type="InterPro" id="IPR011990">
    <property type="entry name" value="TPR-like_helical_dom_sf"/>
</dbReference>
<organism evidence="3 5">
    <name type="scientific">Avibacterium gallinarum</name>
    <name type="common">Pasteurella gallinarum</name>
    <dbReference type="NCBI Taxonomy" id="755"/>
    <lineage>
        <taxon>Bacteria</taxon>
        <taxon>Pseudomonadati</taxon>
        <taxon>Pseudomonadota</taxon>
        <taxon>Gammaproteobacteria</taxon>
        <taxon>Pasteurellales</taxon>
        <taxon>Pasteurellaceae</taxon>
        <taxon>Avibacterium</taxon>
    </lineage>
</organism>
<evidence type="ECO:0000259" key="2">
    <source>
        <dbReference type="Pfam" id="PF19933"/>
    </source>
</evidence>
<accession>A0A379AWK4</accession>
<dbReference type="EMBL" id="SNXJ01000001">
    <property type="protein sequence ID" value="TDP30130.1"/>
    <property type="molecule type" value="Genomic_DNA"/>
</dbReference>
<proteinExistence type="predicted"/>
<dbReference type="Proteomes" id="UP000255113">
    <property type="component" value="Unassembled WGS sequence"/>
</dbReference>
<keyword evidence="6" id="KW-1185">Reference proteome</keyword>
<keyword evidence="1" id="KW-0732">Signal</keyword>
<dbReference type="Proteomes" id="UP000294683">
    <property type="component" value="Unassembled WGS sequence"/>
</dbReference>
<feature type="signal peptide" evidence="1">
    <location>
        <begin position="1"/>
        <end position="23"/>
    </location>
</feature>
<dbReference type="PROSITE" id="PS51257">
    <property type="entry name" value="PROKAR_LIPOPROTEIN"/>
    <property type="match status" value="1"/>
</dbReference>
<evidence type="ECO:0000313" key="5">
    <source>
        <dbReference type="Proteomes" id="UP000255113"/>
    </source>
</evidence>
<dbReference type="InterPro" id="IPR045653">
    <property type="entry name" value="DUF6396"/>
</dbReference>
<reference evidence="4 6" key="2">
    <citation type="submission" date="2019-03" db="EMBL/GenBank/DDBJ databases">
        <title>Genomic Encyclopedia of Type Strains, Phase IV (KMG-IV): sequencing the most valuable type-strain genomes for metagenomic binning, comparative biology and taxonomic classification.</title>
        <authorList>
            <person name="Goeker M."/>
        </authorList>
    </citation>
    <scope>NUCLEOTIDE SEQUENCE [LARGE SCALE GENOMIC DNA]</scope>
    <source>
        <strain evidence="4 6">DSM 17481</strain>
    </source>
</reference>
<feature type="chain" id="PRO_5016937457" description="DUF6396 domain-containing protein" evidence="1">
    <location>
        <begin position="24"/>
        <end position="351"/>
    </location>
</feature>
<dbReference type="SUPFAM" id="SSF81901">
    <property type="entry name" value="HCP-like"/>
    <property type="match status" value="1"/>
</dbReference>
<feature type="domain" description="DUF6396" evidence="2">
    <location>
        <begin position="244"/>
        <end position="349"/>
    </location>
</feature>
<evidence type="ECO:0000313" key="4">
    <source>
        <dbReference type="EMBL" id="TDP30130.1"/>
    </source>
</evidence>
<dbReference type="Pfam" id="PF19933">
    <property type="entry name" value="DUF6396"/>
    <property type="match status" value="1"/>
</dbReference>
<gene>
    <name evidence="4" type="ORF">EV689_101154</name>
    <name evidence="3" type="ORF">NCTC11188_00986</name>
</gene>
<dbReference type="AlphaFoldDB" id="A0A379AWK4"/>
<protein>
    <recommendedName>
        <fullName evidence="2">DUF6396 domain-containing protein</fullName>
    </recommendedName>
</protein>
<reference evidence="3 5" key="1">
    <citation type="submission" date="2018-06" db="EMBL/GenBank/DDBJ databases">
        <authorList>
            <consortium name="Pathogen Informatics"/>
            <person name="Doyle S."/>
        </authorList>
    </citation>
    <scope>NUCLEOTIDE SEQUENCE [LARGE SCALE GENOMIC DNA]</scope>
    <source>
        <strain evidence="3 5">NCTC11188</strain>
    </source>
</reference>
<evidence type="ECO:0000313" key="3">
    <source>
        <dbReference type="EMBL" id="SUB26629.1"/>
    </source>
</evidence>